<dbReference type="Pfam" id="PF10881">
    <property type="entry name" value="DUF2726"/>
    <property type="match status" value="1"/>
</dbReference>
<evidence type="ECO:0000313" key="2">
    <source>
        <dbReference type="EMBL" id="CUH07252.1"/>
    </source>
</evidence>
<protein>
    <recommendedName>
        <fullName evidence="1">DUF2726 domain-containing protein</fullName>
    </recommendedName>
</protein>
<dbReference type="RefSeq" id="WP_055661773.1">
    <property type="nucleotide sequence ID" value="NZ_CYPR01000001.1"/>
</dbReference>
<dbReference type="AlphaFoldDB" id="A0A0M7B5S8"/>
<evidence type="ECO:0000313" key="3">
    <source>
        <dbReference type="Proteomes" id="UP000049455"/>
    </source>
</evidence>
<dbReference type="Proteomes" id="UP000049455">
    <property type="component" value="Unassembled WGS sequence"/>
</dbReference>
<name>A0A0M7B5S8_9RHOB</name>
<organism evidence="2 3">
    <name type="scientific">Jannaschia seosinensis</name>
    <dbReference type="NCBI Taxonomy" id="313367"/>
    <lineage>
        <taxon>Bacteria</taxon>
        <taxon>Pseudomonadati</taxon>
        <taxon>Pseudomonadota</taxon>
        <taxon>Alphaproteobacteria</taxon>
        <taxon>Rhodobacterales</taxon>
        <taxon>Roseobacteraceae</taxon>
        <taxon>Jannaschia</taxon>
    </lineage>
</organism>
<dbReference type="STRING" id="313367.JSE7799_00013"/>
<proteinExistence type="predicted"/>
<sequence>MFSFPALLHRAFGRARTYPAHRIEGLDALEASTLATRPILESTRQYMFLRLREIAHRHELHVAPEVSLAAIFTVCADAPELGAEAVRALRNKRVDFLLIDGAANAVLAIDCPATGMTGARAMRDGIKLRAFEKACLPLLELMGGPTLDADMARVEDVLASRALHASAGGTADRRAA</sequence>
<evidence type="ECO:0000259" key="1">
    <source>
        <dbReference type="Pfam" id="PF10881"/>
    </source>
</evidence>
<keyword evidence="3" id="KW-1185">Reference proteome</keyword>
<feature type="domain" description="DUF2726" evidence="1">
    <location>
        <begin position="38"/>
        <end position="141"/>
    </location>
</feature>
<reference evidence="2 3" key="1">
    <citation type="submission" date="2015-09" db="EMBL/GenBank/DDBJ databases">
        <authorList>
            <person name="Jackson K.R."/>
            <person name="Lunt B.L."/>
            <person name="Fisher J.N.B."/>
            <person name="Gardner A.V."/>
            <person name="Bailey M.E."/>
            <person name="Deus L.M."/>
            <person name="Earl A.S."/>
            <person name="Gibby P.D."/>
            <person name="Hartmann K.A."/>
            <person name="Liu J.E."/>
            <person name="Manci A.M."/>
            <person name="Nielsen D.A."/>
            <person name="Solomon M.B."/>
            <person name="Breakwell D.P."/>
            <person name="Burnett S.H."/>
            <person name="Grose J.H."/>
        </authorList>
    </citation>
    <scope>NUCLEOTIDE SEQUENCE [LARGE SCALE GENOMIC DNA]</scope>
    <source>
        <strain evidence="2 3">CECT 7799</strain>
    </source>
</reference>
<accession>A0A0M7B5S8</accession>
<dbReference type="InterPro" id="IPR024402">
    <property type="entry name" value="DUF2726"/>
</dbReference>
<gene>
    <name evidence="2" type="ORF">JSE7799_00013</name>
</gene>
<dbReference type="EMBL" id="CYPR01000001">
    <property type="protein sequence ID" value="CUH07252.1"/>
    <property type="molecule type" value="Genomic_DNA"/>
</dbReference>